<comment type="similarity">
    <text evidence="5">Belongs to the WD repeat WDR3/UTP12 family.</text>
</comment>
<dbReference type="PROSITE" id="PS50294">
    <property type="entry name" value="WD_REPEATS_REGION"/>
    <property type="match status" value="4"/>
</dbReference>
<dbReference type="GO" id="GO:0034388">
    <property type="term" value="C:Pwp2p-containing subcomplex of 90S preribosome"/>
    <property type="evidence" value="ECO:0007669"/>
    <property type="project" value="TreeGrafter"/>
</dbReference>
<evidence type="ECO:0000256" key="5">
    <source>
        <dbReference type="ARBA" id="ARBA00038229"/>
    </source>
</evidence>
<dbReference type="InterPro" id="IPR001680">
    <property type="entry name" value="WD40_rpt"/>
</dbReference>
<keyword evidence="9" id="KW-1185">Reference proteome</keyword>
<feature type="repeat" description="WD" evidence="6">
    <location>
        <begin position="98"/>
        <end position="139"/>
    </location>
</feature>
<dbReference type="OrthoDB" id="407922at2759"/>
<dbReference type="AlphaFoldDB" id="A0A2A2KAG0"/>
<gene>
    <name evidence="8" type="ORF">WR25_02260</name>
</gene>
<evidence type="ECO:0000256" key="1">
    <source>
        <dbReference type="ARBA" id="ARBA00004604"/>
    </source>
</evidence>
<feature type="repeat" description="WD" evidence="6">
    <location>
        <begin position="632"/>
        <end position="676"/>
    </location>
</feature>
<evidence type="ECO:0000259" key="7">
    <source>
        <dbReference type="Pfam" id="PF04003"/>
    </source>
</evidence>
<dbReference type="PRINTS" id="PR00320">
    <property type="entry name" value="GPROTEINBRPT"/>
</dbReference>
<dbReference type="Gene3D" id="2.130.10.10">
    <property type="entry name" value="YVTN repeat-like/Quinoprotein amine dehydrogenase"/>
    <property type="match status" value="3"/>
</dbReference>
<dbReference type="SUPFAM" id="SSF50978">
    <property type="entry name" value="WD40 repeat-like"/>
    <property type="match status" value="1"/>
</dbReference>
<proteinExistence type="inferred from homology"/>
<dbReference type="InterPro" id="IPR015943">
    <property type="entry name" value="WD40/YVTN_repeat-like_dom_sf"/>
</dbReference>
<dbReference type="GO" id="GO:0030515">
    <property type="term" value="F:snoRNA binding"/>
    <property type="evidence" value="ECO:0007669"/>
    <property type="project" value="TreeGrafter"/>
</dbReference>
<dbReference type="InterPro" id="IPR036322">
    <property type="entry name" value="WD40_repeat_dom_sf"/>
</dbReference>
<evidence type="ECO:0000256" key="2">
    <source>
        <dbReference type="ARBA" id="ARBA00022574"/>
    </source>
</evidence>
<name>A0A2A2KAG0_9BILA</name>
<dbReference type="GO" id="GO:0030490">
    <property type="term" value="P:maturation of SSU-rRNA"/>
    <property type="evidence" value="ECO:0007669"/>
    <property type="project" value="TreeGrafter"/>
</dbReference>
<dbReference type="EMBL" id="LIAE01009184">
    <property type="protein sequence ID" value="PAV70863.1"/>
    <property type="molecule type" value="Genomic_DNA"/>
</dbReference>
<dbReference type="PANTHER" id="PTHR19853:SF0">
    <property type="entry name" value="WD REPEAT-CONTAINING PROTEIN 3"/>
    <property type="match status" value="1"/>
</dbReference>
<dbReference type="InterPro" id="IPR007148">
    <property type="entry name" value="SSU_processome_Utp12"/>
</dbReference>
<dbReference type="PANTHER" id="PTHR19853">
    <property type="entry name" value="WD REPEAT CONTAINING PROTEIN 3 WDR3"/>
    <property type="match status" value="1"/>
</dbReference>
<comment type="caution">
    <text evidence="8">The sequence shown here is derived from an EMBL/GenBank/DDBJ whole genome shotgun (WGS) entry which is preliminary data.</text>
</comment>
<dbReference type="PROSITE" id="PS50082">
    <property type="entry name" value="WD_REPEATS_2"/>
    <property type="match status" value="6"/>
</dbReference>
<evidence type="ECO:0000256" key="4">
    <source>
        <dbReference type="ARBA" id="ARBA00023242"/>
    </source>
</evidence>
<dbReference type="Pfam" id="PF25172">
    <property type="entry name" value="Beta-prop_WDR3_2nd"/>
    <property type="match status" value="1"/>
</dbReference>
<feature type="repeat" description="WD" evidence="6">
    <location>
        <begin position="455"/>
        <end position="496"/>
    </location>
</feature>
<evidence type="ECO:0000313" key="8">
    <source>
        <dbReference type="EMBL" id="PAV70863.1"/>
    </source>
</evidence>
<accession>A0A2A2KAG0</accession>
<reference evidence="8 9" key="1">
    <citation type="journal article" date="2017" name="Curr. Biol.">
        <title>Genome architecture and evolution of a unichromosomal asexual nematode.</title>
        <authorList>
            <person name="Fradin H."/>
            <person name="Zegar C."/>
            <person name="Gutwein M."/>
            <person name="Lucas J."/>
            <person name="Kovtun M."/>
            <person name="Corcoran D."/>
            <person name="Baugh L.R."/>
            <person name="Kiontke K."/>
            <person name="Gunsalus K."/>
            <person name="Fitch D.H."/>
            <person name="Piano F."/>
        </authorList>
    </citation>
    <scope>NUCLEOTIDE SEQUENCE [LARGE SCALE GENOMIC DNA]</scope>
    <source>
        <strain evidence="8">PF1309</strain>
    </source>
</reference>
<feature type="domain" description="Small-subunit processome Utp12" evidence="7">
    <location>
        <begin position="802"/>
        <end position="903"/>
    </location>
</feature>
<keyword evidence="2 6" id="KW-0853">WD repeat</keyword>
<dbReference type="STRING" id="2018661.A0A2A2KAG0"/>
<evidence type="ECO:0000256" key="6">
    <source>
        <dbReference type="PROSITE-ProRule" id="PRU00221"/>
    </source>
</evidence>
<feature type="repeat" description="WD" evidence="6">
    <location>
        <begin position="140"/>
        <end position="181"/>
    </location>
</feature>
<evidence type="ECO:0000256" key="3">
    <source>
        <dbReference type="ARBA" id="ARBA00022737"/>
    </source>
</evidence>
<evidence type="ECO:0000313" key="9">
    <source>
        <dbReference type="Proteomes" id="UP000218231"/>
    </source>
</evidence>
<dbReference type="InterPro" id="IPR020472">
    <property type="entry name" value="WD40_PAC1"/>
</dbReference>
<dbReference type="Proteomes" id="UP000218231">
    <property type="component" value="Unassembled WGS sequence"/>
</dbReference>
<dbReference type="SUPFAM" id="SSF50998">
    <property type="entry name" value="Quinoprotein alcohol dehydrogenase-like"/>
    <property type="match status" value="1"/>
</dbReference>
<keyword evidence="4" id="KW-0539">Nucleus</keyword>
<dbReference type="SMART" id="SM00320">
    <property type="entry name" value="WD40"/>
    <property type="match status" value="12"/>
</dbReference>
<dbReference type="CDD" id="cd00200">
    <property type="entry name" value="WD40"/>
    <property type="match status" value="1"/>
</dbReference>
<dbReference type="FunFam" id="2.130.10.10:FF:000157">
    <property type="entry name" value="WD repeat domain 3"/>
    <property type="match status" value="1"/>
</dbReference>
<dbReference type="GO" id="GO:0032040">
    <property type="term" value="C:small-subunit processome"/>
    <property type="evidence" value="ECO:0007669"/>
    <property type="project" value="TreeGrafter"/>
</dbReference>
<dbReference type="InterPro" id="IPR051570">
    <property type="entry name" value="TBC1_cilium_biogenesis"/>
</dbReference>
<comment type="subcellular location">
    <subcellularLocation>
        <location evidence="1">Nucleus</location>
        <location evidence="1">Nucleolus</location>
    </subcellularLocation>
</comment>
<protein>
    <recommendedName>
        <fullName evidence="7">Small-subunit processome Utp12 domain-containing protein</fullName>
    </recommendedName>
</protein>
<keyword evidence="3" id="KW-0677">Repeat</keyword>
<dbReference type="InterPro" id="IPR011047">
    <property type="entry name" value="Quinoprotein_ADH-like_sf"/>
</dbReference>
<feature type="repeat" description="WD" evidence="6">
    <location>
        <begin position="677"/>
        <end position="718"/>
    </location>
</feature>
<feature type="repeat" description="WD" evidence="6">
    <location>
        <begin position="590"/>
        <end position="631"/>
    </location>
</feature>
<dbReference type="PROSITE" id="PS00678">
    <property type="entry name" value="WD_REPEATS_1"/>
    <property type="match status" value="1"/>
</dbReference>
<sequence length="940" mass="104770">MGITKDYLRFEHSGSCGCVASQNGAVVALTNVSCAATACEAVHVYNLRTADKIGEVCDSTKPATCLKLSSDKKWLAIGYSDGAIRLYDRESENPPVVFMGHRKAVNCLEFSTDGLTLASGGKDCTIILWDIVAERGLYRLNGHKDSVTQLQFVRNDQILISSSKDSFVKFWSCASQSCFYTIAENQSEIYSFALLRDESILVVATAEVELIVFELNWIKPEQSEDDAENKEPDTKKALTEKSEGIQELGNMANNFVRVNTRGKLLRQGKGRALQLVLSPDGKLLLCLGSDRAADFYRVFSEEETKSRITKKLKKAKKRAAGESDSSLVVTEDEIRKDVTILLTRIGDLSFEGMPSKTKFKCVDFSHDNVKAVNSMQEYKMFALTSTNSVLWIKTQFDPADNKISSQMLANMNKFGHRHDVRGLSVSNSNNAIVSCAGDELVVWSTHSLRPIANLSDEEVQEIVSVMFTVGDEYIITGSKGGSIGVWKLATTEMLESRTEHEGAIWALVELPDKSGFISASADKKVIFWTYQMVTEGTRKRMSVKKTKILELPDEALGCSITPNGKFLIVSLLNNTASVYFLDTLKFFVSLYGHSLPVTCVSSSPDSKLCVTGSADKSVKIWGLDFGDCHKSFHAHDDVVTAVMFMHESEEDVLFWSAGKDGKIKQWDAKKFRLVQTLDRHSAEIRAIVQTSNSNLLFSASHDKSLRCWQLTEEIIVLEEEEEMQREEDYERKLGNEEDAVPGESTEAEAGLATIKTSNALQAAENIIEAVDIVRNERVKSLDPNNKEEPHILIKTFNSKSLDHFILDTLMRARSSELERALLLVPFSHVHDILLSLSACAKQHYKVEFASRTALFLIKIHVMQLVATPESATVIEQLRKEMMQGIEDVREKVAFNFAALKLLQLDIEESSGNVFFSDLSAIDKKKADKKKQRKAIVKTVV</sequence>
<organism evidence="8 9">
    <name type="scientific">Diploscapter pachys</name>
    <dbReference type="NCBI Taxonomy" id="2018661"/>
    <lineage>
        <taxon>Eukaryota</taxon>
        <taxon>Metazoa</taxon>
        <taxon>Ecdysozoa</taxon>
        <taxon>Nematoda</taxon>
        <taxon>Chromadorea</taxon>
        <taxon>Rhabditida</taxon>
        <taxon>Rhabditina</taxon>
        <taxon>Rhabditomorpha</taxon>
        <taxon>Rhabditoidea</taxon>
        <taxon>Rhabditidae</taxon>
        <taxon>Diploscapter</taxon>
    </lineage>
</organism>
<dbReference type="Pfam" id="PF25173">
    <property type="entry name" value="Beta-prop_WDR3_1st"/>
    <property type="match status" value="1"/>
</dbReference>
<dbReference type="Pfam" id="PF04003">
    <property type="entry name" value="Utp12"/>
    <property type="match status" value="1"/>
</dbReference>
<dbReference type="InterPro" id="IPR019775">
    <property type="entry name" value="WD40_repeat_CS"/>
</dbReference>